<organism evidence="14 15">
    <name type="scientific">Alterirhizorhabdus solaris</name>
    <dbReference type="NCBI Taxonomy" id="2529389"/>
    <lineage>
        <taxon>Bacteria</taxon>
        <taxon>Pseudomonadati</taxon>
        <taxon>Pseudomonadota</taxon>
        <taxon>Alphaproteobacteria</taxon>
        <taxon>Sphingomonadales</taxon>
        <taxon>Rhizorhabdaceae</taxon>
        <taxon>Alterirhizorhabdus</taxon>
    </lineage>
</organism>
<keyword evidence="2 9" id="KW-0813">Transport</keyword>
<proteinExistence type="inferred from homology"/>
<dbReference type="AlphaFoldDB" id="A0A558R9J3"/>
<dbReference type="InterPro" id="IPR010916">
    <property type="entry name" value="TonB_box_CS"/>
</dbReference>
<keyword evidence="14" id="KW-0675">Receptor</keyword>
<feature type="domain" description="TonB-dependent receptor-like beta-barrel" evidence="12">
    <location>
        <begin position="435"/>
        <end position="879"/>
    </location>
</feature>
<evidence type="ECO:0000256" key="5">
    <source>
        <dbReference type="ARBA" id="ARBA00022729"/>
    </source>
</evidence>
<comment type="subcellular location">
    <subcellularLocation>
        <location evidence="1 9">Cell outer membrane</location>
        <topology evidence="1 9">Multi-pass membrane protein</topology>
    </subcellularLocation>
</comment>
<keyword evidence="4 9" id="KW-0812">Transmembrane</keyword>
<dbReference type="CDD" id="cd01347">
    <property type="entry name" value="ligand_gated_channel"/>
    <property type="match status" value="1"/>
</dbReference>
<sequence>MSDLLHDRYTARDCVVRQQFTVATTPAAMLPDDGWPGAGPCREKAMTILKAALAASVSLAAFVSATAAAQETAIAPGVADSEGSDSPSETIIVTGTRRTDRTVADSPVPVDVITAAALQTNGYTETNKLLNTLVPSFNFPQPSITDGTDTVRPATLRGLSPDQTLVLINGKRRHTTALLNINGSVGRGSSAVDINLIPSIALGRVEVLRDGAAAQYGSDAIAGVINFQLANKRDFSGRATITYGRYESHVNGIEGFTGLAVNGAGQPTLAPEATSLTNGVFNTTTTGKDRHVDDGRTVTVAGPVGLPIGEEGYLDVSAEYQDRNPTNRTGYDPRQQYDRIGGLVDSREFTVNRLNHLYGDADTKDMKLFVNAGAPITDGIELYAFGSYNFRDGASAAFFRRPLAADGRNIAAIYPDGFLPVINTALYDISGNAGVRGEVGGWNYDLSGGAARNRIDFFISDTLNRSFGPTSPQAFDAGQLQYSQTTANLDVNREIAVGFLSKFSVAGGLEYRRETFQIKAGTPGSYAGGTFGGASGAQGFPGFAPVIGGQRVDQLRSRDNVSAYVELDADVSDRFNVQLAGRYEDYSDFGSDFNGKAAARLELVKGFAIRGAASTGFRAPSLQQQFYAAQATNNVNGVLLETVTLPVDNPIATALGATALDPETSVSYSAGFVFDAVSRLNVTVDVYQVSIDDRIVVTENLTANRAAGATGAGAAIARILDGAGFNNTNAARFFVNGLDTRTRGLDAVGTYRIDVAEGRLNLTAGFNYNKTKVKKVLAAPGPLANVPGIILFGRQERLRLTDGQPRTKVNFSADFDRDWLGITARTTRYGKVLAAGGELGPSGSGVFNDLELKAKWVTDFELRATLNEKYELAIGANNVFDVYPTKVPTGLAGVSATNGANVYFPSTNYVAPWSAFSPFGFNGRYLYARATARF</sequence>
<dbReference type="EMBL" id="VNIM01000014">
    <property type="protein sequence ID" value="TVV76044.1"/>
    <property type="molecule type" value="Genomic_DNA"/>
</dbReference>
<evidence type="ECO:0000259" key="13">
    <source>
        <dbReference type="Pfam" id="PF07715"/>
    </source>
</evidence>
<keyword evidence="15" id="KW-1185">Reference proteome</keyword>
<evidence type="ECO:0000256" key="8">
    <source>
        <dbReference type="ARBA" id="ARBA00023237"/>
    </source>
</evidence>
<accession>A0A558R9J3</accession>
<reference evidence="14 15" key="1">
    <citation type="submission" date="2019-07" db="EMBL/GenBank/DDBJ databases">
        <title>Sphingomonas solaris sp. nov., isolated from a solar panel from Boston, Massachusetts.</title>
        <authorList>
            <person name="Tanner K."/>
            <person name="Pascual J."/>
            <person name="Mancuso C."/>
            <person name="Pereto J."/>
            <person name="Khalil A."/>
            <person name="Vilanova C."/>
        </authorList>
    </citation>
    <scope>NUCLEOTIDE SEQUENCE [LARGE SCALE GENOMIC DNA]</scope>
    <source>
        <strain evidence="14 15">R4DWN</strain>
    </source>
</reference>
<name>A0A558R9J3_9SPHN</name>
<evidence type="ECO:0000256" key="4">
    <source>
        <dbReference type="ARBA" id="ARBA00022692"/>
    </source>
</evidence>
<evidence type="ECO:0000256" key="7">
    <source>
        <dbReference type="ARBA" id="ARBA00023136"/>
    </source>
</evidence>
<evidence type="ECO:0000259" key="12">
    <source>
        <dbReference type="Pfam" id="PF00593"/>
    </source>
</evidence>
<dbReference type="InterPro" id="IPR000531">
    <property type="entry name" value="Beta-barrel_TonB"/>
</dbReference>
<evidence type="ECO:0000256" key="6">
    <source>
        <dbReference type="ARBA" id="ARBA00023077"/>
    </source>
</evidence>
<evidence type="ECO:0000313" key="15">
    <source>
        <dbReference type="Proteomes" id="UP000318681"/>
    </source>
</evidence>
<dbReference type="PANTHER" id="PTHR47234">
    <property type="match status" value="1"/>
</dbReference>
<gene>
    <name evidence="14" type="ORF">FOY91_05565</name>
</gene>
<keyword evidence="3 9" id="KW-1134">Transmembrane beta strand</keyword>
<evidence type="ECO:0000256" key="2">
    <source>
        <dbReference type="ARBA" id="ARBA00022448"/>
    </source>
</evidence>
<dbReference type="SUPFAM" id="SSF56935">
    <property type="entry name" value="Porins"/>
    <property type="match status" value="1"/>
</dbReference>
<keyword evidence="6 10" id="KW-0798">TonB box</keyword>
<evidence type="ECO:0000256" key="10">
    <source>
        <dbReference type="PROSITE-ProRule" id="PRU10143"/>
    </source>
</evidence>
<dbReference type="Pfam" id="PF07715">
    <property type="entry name" value="Plug"/>
    <property type="match status" value="1"/>
</dbReference>
<comment type="caution">
    <text evidence="14">The sequence shown here is derived from an EMBL/GenBank/DDBJ whole genome shotgun (WGS) entry which is preliminary data.</text>
</comment>
<dbReference type="PROSITE" id="PS52016">
    <property type="entry name" value="TONB_DEPENDENT_REC_3"/>
    <property type="match status" value="1"/>
</dbReference>
<dbReference type="PROSITE" id="PS00430">
    <property type="entry name" value="TONB_DEPENDENT_REC_1"/>
    <property type="match status" value="1"/>
</dbReference>
<dbReference type="OrthoDB" id="7051241at2"/>
<dbReference type="InterPro" id="IPR039426">
    <property type="entry name" value="TonB-dep_rcpt-like"/>
</dbReference>
<feature type="domain" description="TonB-dependent receptor plug" evidence="13">
    <location>
        <begin position="103"/>
        <end position="224"/>
    </location>
</feature>
<comment type="similarity">
    <text evidence="9 11">Belongs to the TonB-dependent receptor family.</text>
</comment>
<dbReference type="Gene3D" id="2.40.170.20">
    <property type="entry name" value="TonB-dependent receptor, beta-barrel domain"/>
    <property type="match status" value="1"/>
</dbReference>
<feature type="short sequence motif" description="TonB box" evidence="10">
    <location>
        <begin position="90"/>
        <end position="96"/>
    </location>
</feature>
<dbReference type="PANTHER" id="PTHR47234:SF3">
    <property type="entry name" value="SECRETIN_TONB SHORT N-TERMINAL DOMAIN-CONTAINING PROTEIN"/>
    <property type="match status" value="1"/>
</dbReference>
<protein>
    <submittedName>
        <fullName evidence="14">TonB-dependent receptor</fullName>
    </submittedName>
</protein>
<evidence type="ECO:0000256" key="3">
    <source>
        <dbReference type="ARBA" id="ARBA00022452"/>
    </source>
</evidence>
<evidence type="ECO:0000256" key="9">
    <source>
        <dbReference type="PROSITE-ProRule" id="PRU01360"/>
    </source>
</evidence>
<evidence type="ECO:0000256" key="11">
    <source>
        <dbReference type="RuleBase" id="RU003357"/>
    </source>
</evidence>
<dbReference type="InterPro" id="IPR012910">
    <property type="entry name" value="Plug_dom"/>
</dbReference>
<dbReference type="InterPro" id="IPR036942">
    <property type="entry name" value="Beta-barrel_TonB_sf"/>
</dbReference>
<dbReference type="Gene3D" id="2.170.130.10">
    <property type="entry name" value="TonB-dependent receptor, plug domain"/>
    <property type="match status" value="1"/>
</dbReference>
<dbReference type="InterPro" id="IPR037066">
    <property type="entry name" value="Plug_dom_sf"/>
</dbReference>
<keyword evidence="8 9" id="KW-0998">Cell outer membrane</keyword>
<dbReference type="Pfam" id="PF00593">
    <property type="entry name" value="TonB_dep_Rec_b-barrel"/>
    <property type="match status" value="1"/>
</dbReference>
<dbReference type="GO" id="GO:0009279">
    <property type="term" value="C:cell outer membrane"/>
    <property type="evidence" value="ECO:0007669"/>
    <property type="project" value="UniProtKB-SubCell"/>
</dbReference>
<keyword evidence="5" id="KW-0732">Signal</keyword>
<evidence type="ECO:0000313" key="14">
    <source>
        <dbReference type="EMBL" id="TVV76044.1"/>
    </source>
</evidence>
<keyword evidence="7 9" id="KW-0472">Membrane</keyword>
<dbReference type="Proteomes" id="UP000318681">
    <property type="component" value="Unassembled WGS sequence"/>
</dbReference>
<evidence type="ECO:0000256" key="1">
    <source>
        <dbReference type="ARBA" id="ARBA00004571"/>
    </source>
</evidence>